<dbReference type="InterPro" id="IPR026816">
    <property type="entry name" value="Flavodoxin_dom"/>
</dbReference>
<dbReference type="SUPFAM" id="SSF52218">
    <property type="entry name" value="Flavoproteins"/>
    <property type="match status" value="1"/>
</dbReference>
<dbReference type="PROSITE" id="PS00201">
    <property type="entry name" value="FLAVODOXIN"/>
    <property type="match status" value="1"/>
</dbReference>
<evidence type="ECO:0000313" key="2">
    <source>
        <dbReference type="EMBL" id="SHH71752.1"/>
    </source>
</evidence>
<dbReference type="AlphaFoldDB" id="A0A1M5V909"/>
<dbReference type="GO" id="GO:0070819">
    <property type="term" value="F:menaquinone-dependent protoporphyrinogen oxidase activity"/>
    <property type="evidence" value="ECO:0007669"/>
    <property type="project" value="TreeGrafter"/>
</dbReference>
<dbReference type="InterPro" id="IPR001226">
    <property type="entry name" value="Flavodoxin_CS"/>
</dbReference>
<dbReference type="InterPro" id="IPR029039">
    <property type="entry name" value="Flavoprotein-like_sf"/>
</dbReference>
<dbReference type="InterPro" id="IPR008254">
    <property type="entry name" value="Flavodoxin/NO_synth"/>
</dbReference>
<dbReference type="PANTHER" id="PTHR38030">
    <property type="entry name" value="PROTOPORPHYRINOGEN IX DEHYDROGENASE [MENAQUINONE]"/>
    <property type="match status" value="1"/>
</dbReference>
<dbReference type="PANTHER" id="PTHR38030:SF2">
    <property type="entry name" value="PROTOPORPHYRINOGEN IX DEHYDROGENASE [QUINONE]"/>
    <property type="match status" value="1"/>
</dbReference>
<name>A0A1M5V909_9CLOT</name>
<dbReference type="PROSITE" id="PS50902">
    <property type="entry name" value="FLAVODOXIN_LIKE"/>
    <property type="match status" value="1"/>
</dbReference>
<dbReference type="EMBL" id="FQXP01000004">
    <property type="protein sequence ID" value="SHH71752.1"/>
    <property type="molecule type" value="Genomic_DNA"/>
</dbReference>
<dbReference type="RefSeq" id="WP_072831005.1">
    <property type="nucleotide sequence ID" value="NZ_FQXP01000004.1"/>
</dbReference>
<dbReference type="Pfam" id="PF12724">
    <property type="entry name" value="Flavodoxin_5"/>
    <property type="match status" value="1"/>
</dbReference>
<dbReference type="STRING" id="1121306.SAMN02745196_01178"/>
<sequence length="188" mass="21501">MKNVVVVYESKYGYTEKYAKWISEELDTDLFSTSDINLEKLNNYNCIIYGGGLYAGGISGINLITKNYDKLKDKTVVVFTCGLADPKEEINIENIKVSLSKVFDEKAMKDIKFFHLRGGINYKKLNFMHKAMMAMIKKVLSKKDPKELKSEEVTLLDTYGKEIDFSDKNTIAPIVEFVKEVENYSSNK</sequence>
<dbReference type="GO" id="GO:0009055">
    <property type="term" value="F:electron transfer activity"/>
    <property type="evidence" value="ECO:0007669"/>
    <property type="project" value="InterPro"/>
</dbReference>
<evidence type="ECO:0000259" key="1">
    <source>
        <dbReference type="PROSITE" id="PS50902"/>
    </source>
</evidence>
<protein>
    <submittedName>
        <fullName evidence="2">Protoporphyrinogen IX oxidase, menaquinone-dependent (Flavodoxin domain)</fullName>
    </submittedName>
</protein>
<gene>
    <name evidence="2" type="ORF">SAMN02745196_01178</name>
</gene>
<dbReference type="GO" id="GO:0010181">
    <property type="term" value="F:FMN binding"/>
    <property type="evidence" value="ECO:0007669"/>
    <property type="project" value="InterPro"/>
</dbReference>
<accession>A0A1M5V909</accession>
<keyword evidence="3" id="KW-1185">Reference proteome</keyword>
<proteinExistence type="predicted"/>
<dbReference type="GO" id="GO:0006783">
    <property type="term" value="P:heme biosynthetic process"/>
    <property type="evidence" value="ECO:0007669"/>
    <property type="project" value="TreeGrafter"/>
</dbReference>
<dbReference type="Proteomes" id="UP000184526">
    <property type="component" value="Unassembled WGS sequence"/>
</dbReference>
<organism evidence="2 3">
    <name type="scientific">Clostridium collagenovorans DSM 3089</name>
    <dbReference type="NCBI Taxonomy" id="1121306"/>
    <lineage>
        <taxon>Bacteria</taxon>
        <taxon>Bacillati</taxon>
        <taxon>Bacillota</taxon>
        <taxon>Clostridia</taxon>
        <taxon>Eubacteriales</taxon>
        <taxon>Clostridiaceae</taxon>
        <taxon>Clostridium</taxon>
    </lineage>
</organism>
<dbReference type="OrthoDB" id="2146857at2"/>
<dbReference type="GO" id="GO:0016651">
    <property type="term" value="F:oxidoreductase activity, acting on NAD(P)H"/>
    <property type="evidence" value="ECO:0007669"/>
    <property type="project" value="UniProtKB-ARBA"/>
</dbReference>
<reference evidence="2 3" key="1">
    <citation type="submission" date="2016-11" db="EMBL/GenBank/DDBJ databases">
        <authorList>
            <person name="Jaros S."/>
            <person name="Januszkiewicz K."/>
            <person name="Wedrychowicz H."/>
        </authorList>
    </citation>
    <scope>NUCLEOTIDE SEQUENCE [LARGE SCALE GENOMIC DNA]</scope>
    <source>
        <strain evidence="2 3">DSM 3089</strain>
    </source>
</reference>
<evidence type="ECO:0000313" key="3">
    <source>
        <dbReference type="Proteomes" id="UP000184526"/>
    </source>
</evidence>
<dbReference type="InterPro" id="IPR052200">
    <property type="entry name" value="Protoporphyrinogen_IX_DH"/>
</dbReference>
<dbReference type="Gene3D" id="3.40.50.360">
    <property type="match status" value="1"/>
</dbReference>
<feature type="domain" description="Flavodoxin-like" evidence="1">
    <location>
        <begin position="4"/>
        <end position="140"/>
    </location>
</feature>